<feature type="non-terminal residue" evidence="2">
    <location>
        <position position="1"/>
    </location>
</feature>
<gene>
    <name evidence="2" type="ORF">g.5983</name>
</gene>
<protein>
    <submittedName>
        <fullName evidence="2">Uncharacterized protein</fullName>
    </submittedName>
</protein>
<sequence>QTIRMNKAALVVLLVAVTSVVCEEDTTWQVGVGSANPGGALVHGRANIPLHKDDNSRLDANVHGSRVFGGPLDGQHSLGAGLQYEHKSGQDLRVGLDSLNQGGTLLHGRASTPLHMDDNGRLDANVHGSRVFGGPFDRQQTVGGGLDYEHRSGLHGGLDATNTRGYGTTYSATVGGSRPLGAGTFSIDGGLVKRPDSSSMAGQVMGTYKVQW</sequence>
<dbReference type="AlphaFoldDB" id="A0A1B6LQV1"/>
<organism evidence="2">
    <name type="scientific">Graphocephala atropunctata</name>
    <dbReference type="NCBI Taxonomy" id="36148"/>
    <lineage>
        <taxon>Eukaryota</taxon>
        <taxon>Metazoa</taxon>
        <taxon>Ecdysozoa</taxon>
        <taxon>Arthropoda</taxon>
        <taxon>Hexapoda</taxon>
        <taxon>Insecta</taxon>
        <taxon>Pterygota</taxon>
        <taxon>Neoptera</taxon>
        <taxon>Paraneoptera</taxon>
        <taxon>Hemiptera</taxon>
        <taxon>Auchenorrhyncha</taxon>
        <taxon>Membracoidea</taxon>
        <taxon>Cicadellidae</taxon>
        <taxon>Cicadellinae</taxon>
        <taxon>Cicadellini</taxon>
        <taxon>Graphocephala</taxon>
    </lineage>
</organism>
<accession>A0A1B6LQV1</accession>
<dbReference type="EMBL" id="GEBQ01013932">
    <property type="protein sequence ID" value="JAT26045.1"/>
    <property type="molecule type" value="Transcribed_RNA"/>
</dbReference>
<keyword evidence="1" id="KW-0732">Signal</keyword>
<evidence type="ECO:0000313" key="2">
    <source>
        <dbReference type="EMBL" id="JAT26045.1"/>
    </source>
</evidence>
<feature type="chain" id="PRO_5008587633" evidence="1">
    <location>
        <begin position="23"/>
        <end position="212"/>
    </location>
</feature>
<proteinExistence type="predicted"/>
<reference evidence="2" key="1">
    <citation type="submission" date="2015-11" db="EMBL/GenBank/DDBJ databases">
        <title>De novo transcriptome assembly of four potential Pierce s Disease insect vectors from Arizona vineyards.</title>
        <authorList>
            <person name="Tassone E.E."/>
        </authorList>
    </citation>
    <scope>NUCLEOTIDE SEQUENCE</scope>
</reference>
<name>A0A1B6LQV1_9HEMI</name>
<evidence type="ECO:0000256" key="1">
    <source>
        <dbReference type="SAM" id="SignalP"/>
    </source>
</evidence>
<feature type="signal peptide" evidence="1">
    <location>
        <begin position="1"/>
        <end position="22"/>
    </location>
</feature>